<feature type="transmembrane region" description="Helical" evidence="1">
    <location>
        <begin position="104"/>
        <end position="122"/>
    </location>
</feature>
<dbReference type="GeneID" id="73904848"/>
<gene>
    <name evidence="2" type="ORF">ACFOUR_01195</name>
</gene>
<feature type="transmembrane region" description="Helical" evidence="1">
    <location>
        <begin position="134"/>
        <end position="154"/>
    </location>
</feature>
<feature type="transmembrane region" description="Helical" evidence="1">
    <location>
        <begin position="220"/>
        <end position="241"/>
    </location>
</feature>
<keyword evidence="1" id="KW-1133">Transmembrane helix</keyword>
<proteinExistence type="predicted"/>
<keyword evidence="1" id="KW-0472">Membrane</keyword>
<name>A0ABD5NIN9_9EURY</name>
<dbReference type="InterPro" id="IPR007163">
    <property type="entry name" value="VCA0040-like"/>
</dbReference>
<keyword evidence="3" id="KW-1185">Reference proteome</keyword>
<reference evidence="2 3" key="1">
    <citation type="journal article" date="2019" name="Int. J. Syst. Evol. Microbiol.">
        <title>The Global Catalogue of Microorganisms (GCM) 10K type strain sequencing project: providing services to taxonomists for standard genome sequencing and annotation.</title>
        <authorList>
            <consortium name="The Broad Institute Genomics Platform"/>
            <consortium name="The Broad Institute Genome Sequencing Center for Infectious Disease"/>
            <person name="Wu L."/>
            <person name="Ma J."/>
        </authorList>
    </citation>
    <scope>NUCLEOTIDE SEQUENCE [LARGE SCALE GENOMIC DNA]</scope>
    <source>
        <strain evidence="2 3">IBRC-M 10256</strain>
    </source>
</reference>
<accession>A0ABD5NIN9</accession>
<sequence>MRARMRTFITGFAMGMADAVPGVSGGTIALIAGVYDRLIAAITAVDPCVLRRLRTIHSSKTRHKLRVELFAMDLPFLLTLGSGAILAVLLLANAMHYLTDVYPVPTYGFFTGLIAASALVLYSEVDVTTVRRIGVASLGIIVAAGVSGLSSAGVSHALPVVFVTGAISICAMVLPGVSGSFFLLLLGQYEFLTGTLSRATDGVGAVVFGGQSPATLADPAAVVATFGAGAVIGLFTMAHLIERALASYRAATMTFLVSLMVGALRLPLERIAADLGPSPAAGPSAALLALVVGAAFVLFADRYAAVSTDASTPT</sequence>
<keyword evidence="1" id="KW-0812">Transmembrane</keyword>
<dbReference type="EMBL" id="JBHSAQ010000001">
    <property type="protein sequence ID" value="MFC3956989.1"/>
    <property type="molecule type" value="Genomic_DNA"/>
</dbReference>
<feature type="transmembrane region" description="Helical" evidence="1">
    <location>
        <begin position="70"/>
        <end position="92"/>
    </location>
</feature>
<feature type="transmembrane region" description="Helical" evidence="1">
    <location>
        <begin position="160"/>
        <end position="186"/>
    </location>
</feature>
<organism evidence="2 3">
    <name type="scientific">Halovivax cerinus</name>
    <dbReference type="NCBI Taxonomy" id="1487865"/>
    <lineage>
        <taxon>Archaea</taxon>
        <taxon>Methanobacteriati</taxon>
        <taxon>Methanobacteriota</taxon>
        <taxon>Stenosarchaea group</taxon>
        <taxon>Halobacteria</taxon>
        <taxon>Halobacteriales</taxon>
        <taxon>Natrialbaceae</taxon>
        <taxon>Halovivax</taxon>
    </lineage>
</organism>
<evidence type="ECO:0000313" key="2">
    <source>
        <dbReference type="EMBL" id="MFC3956989.1"/>
    </source>
</evidence>
<dbReference type="RefSeq" id="WP_256532078.1">
    <property type="nucleotide sequence ID" value="NZ_CP101824.1"/>
</dbReference>
<evidence type="ECO:0000313" key="3">
    <source>
        <dbReference type="Proteomes" id="UP001595846"/>
    </source>
</evidence>
<evidence type="ECO:0000256" key="1">
    <source>
        <dbReference type="SAM" id="Phobius"/>
    </source>
</evidence>
<dbReference type="Proteomes" id="UP001595846">
    <property type="component" value="Unassembled WGS sequence"/>
</dbReference>
<dbReference type="Pfam" id="PF04018">
    <property type="entry name" value="VCA0040-like"/>
    <property type="match status" value="1"/>
</dbReference>
<feature type="transmembrane region" description="Helical" evidence="1">
    <location>
        <begin position="247"/>
        <end position="268"/>
    </location>
</feature>
<dbReference type="AlphaFoldDB" id="A0ABD5NIN9"/>
<feature type="transmembrane region" description="Helical" evidence="1">
    <location>
        <begin position="280"/>
        <end position="300"/>
    </location>
</feature>
<dbReference type="PANTHER" id="PTHR37308">
    <property type="entry name" value="INTEGRAL MEMBRANE PROTEIN"/>
    <property type="match status" value="1"/>
</dbReference>
<dbReference type="PANTHER" id="PTHR37308:SF1">
    <property type="entry name" value="POLYPRENYL-PHOSPHATE TRANSPORTER"/>
    <property type="match status" value="1"/>
</dbReference>
<protein>
    <submittedName>
        <fullName evidence="2">DUF368 domain-containing protein</fullName>
    </submittedName>
</protein>
<comment type="caution">
    <text evidence="2">The sequence shown here is derived from an EMBL/GenBank/DDBJ whole genome shotgun (WGS) entry which is preliminary data.</text>
</comment>